<dbReference type="Pfam" id="PF00107">
    <property type="entry name" value="ADH_zinc_N"/>
    <property type="match status" value="1"/>
</dbReference>
<evidence type="ECO:0000256" key="4">
    <source>
        <dbReference type="ARBA" id="ARBA00023027"/>
    </source>
</evidence>
<evidence type="ECO:0000313" key="8">
    <source>
        <dbReference type="Proteomes" id="UP000063429"/>
    </source>
</evidence>
<protein>
    <submittedName>
        <fullName evidence="7">Alcohol dehydrogenase</fullName>
    </submittedName>
</protein>
<accession>A0ABN4I1H3</accession>
<dbReference type="CDD" id="cd08281">
    <property type="entry name" value="liver_ADH_like1"/>
    <property type="match status" value="1"/>
</dbReference>
<dbReference type="Gene3D" id="3.90.180.10">
    <property type="entry name" value="Medium-chain alcohol dehydrogenases, catalytic domain"/>
    <property type="match status" value="1"/>
</dbReference>
<evidence type="ECO:0000256" key="3">
    <source>
        <dbReference type="ARBA" id="ARBA00023002"/>
    </source>
</evidence>
<dbReference type="EMBL" id="CP011409">
    <property type="protein sequence ID" value="AKZ63959.1"/>
    <property type="molecule type" value="Genomic_DNA"/>
</dbReference>
<dbReference type="InterPro" id="IPR036291">
    <property type="entry name" value="NAD(P)-bd_dom_sf"/>
</dbReference>
<sequence length="374" mass="39108">MKIQAAVLRETTTVEPFATSRPLRIEELDLDAPGPGEVLVRMRAAGLCHSDLSVITGVRPRPVPMALGHEASGEVVEVGAGVTDLRRGDLVVLVFVPSCGHCLPCMEGRPALCEPGAETNTKGQLLSGALRLRAQNKPVNHHMGVSAFADHAVVSRRSCVKVDADIDPVEAALFGCAVLTGVGAAVNTAEVKAGTTAAVLGLGGVGLCAMLGALASGAREVIAVDLHDSKLALAKSLGATATVNARDPDAVEKVRALTRGGVDYAFEMAGSVQAMEAAYRMTRRGGMTVTAGLPAPDQKWALQQVSLVAEERTVKGSYIGSCVPLRDIPRYIGLYQSGRLPIDKLMGQRLALSDINSGFDRLASGEGLRDLIVF</sequence>
<organism evidence="7 8">
    <name type="scientific">Herbaspirillum hiltneri N3</name>
    <dbReference type="NCBI Taxonomy" id="1262470"/>
    <lineage>
        <taxon>Bacteria</taxon>
        <taxon>Pseudomonadati</taxon>
        <taxon>Pseudomonadota</taxon>
        <taxon>Betaproteobacteria</taxon>
        <taxon>Burkholderiales</taxon>
        <taxon>Oxalobacteraceae</taxon>
        <taxon>Herbaspirillum</taxon>
    </lineage>
</organism>
<keyword evidence="4" id="KW-0520">NAD</keyword>
<evidence type="ECO:0000256" key="5">
    <source>
        <dbReference type="RuleBase" id="RU361277"/>
    </source>
</evidence>
<evidence type="ECO:0000256" key="1">
    <source>
        <dbReference type="ARBA" id="ARBA00022723"/>
    </source>
</evidence>
<comment type="similarity">
    <text evidence="5">Belongs to the zinc-containing alcohol dehydrogenase family.</text>
</comment>
<dbReference type="InterPro" id="IPR013149">
    <property type="entry name" value="ADH-like_C"/>
</dbReference>
<comment type="cofactor">
    <cofactor evidence="5">
        <name>Zn(2+)</name>
        <dbReference type="ChEBI" id="CHEBI:29105"/>
    </cofactor>
</comment>
<dbReference type="InterPro" id="IPR013154">
    <property type="entry name" value="ADH-like_N"/>
</dbReference>
<proteinExistence type="inferred from homology"/>
<dbReference type="InterPro" id="IPR011032">
    <property type="entry name" value="GroES-like_sf"/>
</dbReference>
<evidence type="ECO:0000256" key="2">
    <source>
        <dbReference type="ARBA" id="ARBA00022833"/>
    </source>
</evidence>
<evidence type="ECO:0000313" key="7">
    <source>
        <dbReference type="EMBL" id="AKZ63959.1"/>
    </source>
</evidence>
<dbReference type="InterPro" id="IPR020843">
    <property type="entry name" value="ER"/>
</dbReference>
<dbReference type="PROSITE" id="PS00059">
    <property type="entry name" value="ADH_ZINC"/>
    <property type="match status" value="1"/>
</dbReference>
<reference evidence="8" key="1">
    <citation type="journal article" date="2015" name="Genome Announc.">
        <title>Complete Genome Sequence of Herbaspirillum hiltneri N3 (DSM 17495), Isolated from Surface-Sterilized Wheat Roots.</title>
        <authorList>
            <person name="Guizelini D."/>
            <person name="Saizaki P.M."/>
            <person name="Coimbra N.A."/>
            <person name="Weiss V.A."/>
            <person name="Faoro H."/>
            <person name="Sfeir M.Z."/>
            <person name="Baura V.A."/>
            <person name="Monteiro R.A."/>
            <person name="Chubatsu L.S."/>
            <person name="Souza E.M."/>
            <person name="Cruz L.M."/>
            <person name="Pedrosa F.O."/>
            <person name="Raittz R.T."/>
            <person name="Marchaukoski J.N."/>
            <person name="Steffens M.B."/>
        </authorList>
    </citation>
    <scope>NUCLEOTIDE SEQUENCE [LARGE SCALE GENOMIC DNA]</scope>
    <source>
        <strain evidence="8">N3</strain>
    </source>
</reference>
<dbReference type="SUPFAM" id="SSF51735">
    <property type="entry name" value="NAD(P)-binding Rossmann-fold domains"/>
    <property type="match status" value="1"/>
</dbReference>
<keyword evidence="8" id="KW-1185">Reference proteome</keyword>
<dbReference type="InterPro" id="IPR002328">
    <property type="entry name" value="ADH_Zn_CS"/>
</dbReference>
<dbReference type="Proteomes" id="UP000063429">
    <property type="component" value="Chromosome"/>
</dbReference>
<dbReference type="PANTHER" id="PTHR43880">
    <property type="entry name" value="ALCOHOL DEHYDROGENASE"/>
    <property type="match status" value="1"/>
</dbReference>
<dbReference type="SMART" id="SM00829">
    <property type="entry name" value="PKS_ER"/>
    <property type="match status" value="1"/>
</dbReference>
<dbReference type="SUPFAM" id="SSF50129">
    <property type="entry name" value="GroES-like"/>
    <property type="match status" value="2"/>
</dbReference>
<keyword evidence="1 5" id="KW-0479">Metal-binding</keyword>
<dbReference type="PANTHER" id="PTHR43880:SF12">
    <property type="entry name" value="ALCOHOL DEHYDROGENASE CLASS-3"/>
    <property type="match status" value="1"/>
</dbReference>
<feature type="domain" description="Enoyl reductase (ER)" evidence="6">
    <location>
        <begin position="18"/>
        <end position="368"/>
    </location>
</feature>
<dbReference type="RefSeq" id="WP_053199023.1">
    <property type="nucleotide sequence ID" value="NZ_CP011409.1"/>
</dbReference>
<gene>
    <name evidence="7" type="ORF">F506_15985</name>
</gene>
<keyword evidence="2 5" id="KW-0862">Zinc</keyword>
<dbReference type="Gene3D" id="3.40.50.720">
    <property type="entry name" value="NAD(P)-binding Rossmann-like Domain"/>
    <property type="match status" value="1"/>
</dbReference>
<evidence type="ECO:0000259" key="6">
    <source>
        <dbReference type="SMART" id="SM00829"/>
    </source>
</evidence>
<dbReference type="Pfam" id="PF08240">
    <property type="entry name" value="ADH_N"/>
    <property type="match status" value="1"/>
</dbReference>
<keyword evidence="3" id="KW-0560">Oxidoreductase</keyword>
<name>A0ABN4I1H3_9BURK</name>